<evidence type="ECO:0000256" key="2">
    <source>
        <dbReference type="SAM" id="Phobius"/>
    </source>
</evidence>
<feature type="transmembrane region" description="Helical" evidence="2">
    <location>
        <begin position="131"/>
        <end position="152"/>
    </location>
</feature>
<feature type="transmembrane region" description="Helical" evidence="2">
    <location>
        <begin position="164"/>
        <end position="187"/>
    </location>
</feature>
<feature type="transmembrane region" description="Helical" evidence="2">
    <location>
        <begin position="104"/>
        <end position="125"/>
    </location>
</feature>
<evidence type="ECO:0000256" key="1">
    <source>
        <dbReference type="SAM" id="MobiDB-lite"/>
    </source>
</evidence>
<dbReference type="InterPro" id="IPR010539">
    <property type="entry name" value="BaxI_1-like"/>
</dbReference>
<dbReference type="PIRSF" id="PIRSF009160">
    <property type="entry name" value="UCP009160"/>
    <property type="match status" value="1"/>
</dbReference>
<sequence>MSNPVFNRMRDNRGYATFGPPQGRDALPQTAPDLEAMYRQPSATTVQSGRMSYDDVIVKTATIFAALLVGAAAGWAVPGLLLPGLVVGLVLGLVNSFKRNPSPVLILGYGLFEGMFLGAISMFLNNAYPGIALQAVVGTLGVFAAVLVLFRSGKVRATPRLNKIFFVAMMGYLVFGLVNLGIVLFTGHSLRSGALGVVIGLLAIALASYSLVMDFEFIKAGVEQGAPAKMAWYGGFGLVVTLVWLYVEILRLLSIFRSN</sequence>
<feature type="transmembrane region" description="Helical" evidence="2">
    <location>
        <begin position="56"/>
        <end position="74"/>
    </location>
</feature>
<keyword evidence="4" id="KW-1185">Reference proteome</keyword>
<comment type="caution">
    <text evidence="3">The sequence shown here is derived from an EMBL/GenBank/DDBJ whole genome shotgun (WGS) entry which is preliminary data.</text>
</comment>
<feature type="transmembrane region" description="Helical" evidence="2">
    <location>
        <begin position="230"/>
        <end position="247"/>
    </location>
</feature>
<feature type="region of interest" description="Disordered" evidence="1">
    <location>
        <begin position="1"/>
        <end position="25"/>
    </location>
</feature>
<proteinExistence type="predicted"/>
<feature type="transmembrane region" description="Helical" evidence="2">
    <location>
        <begin position="80"/>
        <end position="97"/>
    </location>
</feature>
<dbReference type="PANTHER" id="PTHR41282:SF1">
    <property type="entry name" value="CONSERVED TRANSMEMBRANE PROTEIN-RELATED"/>
    <property type="match status" value="1"/>
</dbReference>
<keyword evidence="2" id="KW-1133">Transmembrane helix</keyword>
<evidence type="ECO:0000313" key="4">
    <source>
        <dbReference type="Proteomes" id="UP001157017"/>
    </source>
</evidence>
<dbReference type="Proteomes" id="UP001157017">
    <property type="component" value="Unassembled WGS sequence"/>
</dbReference>
<evidence type="ECO:0000313" key="3">
    <source>
        <dbReference type="EMBL" id="GMA86168.1"/>
    </source>
</evidence>
<organism evidence="3 4">
    <name type="scientific">Angustibacter aerolatus</name>
    <dbReference type="NCBI Taxonomy" id="1162965"/>
    <lineage>
        <taxon>Bacteria</taxon>
        <taxon>Bacillati</taxon>
        <taxon>Actinomycetota</taxon>
        <taxon>Actinomycetes</taxon>
        <taxon>Kineosporiales</taxon>
        <taxon>Kineosporiaceae</taxon>
    </lineage>
</organism>
<reference evidence="4" key="1">
    <citation type="journal article" date="2019" name="Int. J. Syst. Evol. Microbiol.">
        <title>The Global Catalogue of Microorganisms (GCM) 10K type strain sequencing project: providing services to taxonomists for standard genome sequencing and annotation.</title>
        <authorList>
            <consortium name="The Broad Institute Genomics Platform"/>
            <consortium name="The Broad Institute Genome Sequencing Center for Infectious Disease"/>
            <person name="Wu L."/>
            <person name="Ma J."/>
        </authorList>
    </citation>
    <scope>NUCLEOTIDE SEQUENCE [LARGE SCALE GENOMIC DNA]</scope>
    <source>
        <strain evidence="4">NBRC 108730</strain>
    </source>
</reference>
<feature type="transmembrane region" description="Helical" evidence="2">
    <location>
        <begin position="193"/>
        <end position="218"/>
    </location>
</feature>
<accession>A0ABQ6JDA8</accession>
<dbReference type="PANTHER" id="PTHR41282">
    <property type="entry name" value="CONSERVED TRANSMEMBRANE PROTEIN-RELATED"/>
    <property type="match status" value="1"/>
</dbReference>
<evidence type="ECO:0008006" key="5">
    <source>
        <dbReference type="Google" id="ProtNLM"/>
    </source>
</evidence>
<name>A0ABQ6JDA8_9ACTN</name>
<dbReference type="Pfam" id="PF12811">
    <property type="entry name" value="BaxI_1"/>
    <property type="match status" value="1"/>
</dbReference>
<gene>
    <name evidence="3" type="ORF">GCM10025868_14180</name>
</gene>
<protein>
    <recommendedName>
        <fullName evidence="5">Bax inhibitor-1/YccA family protein</fullName>
    </recommendedName>
</protein>
<dbReference type="EMBL" id="BSUZ01000001">
    <property type="protein sequence ID" value="GMA86168.1"/>
    <property type="molecule type" value="Genomic_DNA"/>
</dbReference>
<keyword evidence="2" id="KW-0472">Membrane</keyword>
<keyword evidence="2" id="KW-0812">Transmembrane</keyword>